<name>A0A0F7S4E1_9BASI</name>
<keyword evidence="3" id="KW-1185">Reference proteome</keyword>
<evidence type="ECO:0000313" key="2">
    <source>
        <dbReference type="EMBL" id="CDW97236.1"/>
    </source>
</evidence>
<organism evidence="2 3">
    <name type="scientific">Sporisorium scitamineum</name>
    <dbReference type="NCBI Taxonomy" id="49012"/>
    <lineage>
        <taxon>Eukaryota</taxon>
        <taxon>Fungi</taxon>
        <taxon>Dikarya</taxon>
        <taxon>Basidiomycota</taxon>
        <taxon>Ustilaginomycotina</taxon>
        <taxon>Ustilaginomycetes</taxon>
        <taxon>Ustilaginales</taxon>
        <taxon>Ustilaginaceae</taxon>
        <taxon>Sporisorium</taxon>
    </lineage>
</organism>
<proteinExistence type="predicted"/>
<evidence type="ECO:0000256" key="1">
    <source>
        <dbReference type="SAM" id="Phobius"/>
    </source>
</evidence>
<feature type="transmembrane region" description="Helical" evidence="1">
    <location>
        <begin position="34"/>
        <end position="58"/>
    </location>
</feature>
<protein>
    <recommendedName>
        <fullName evidence="4">Amino acid transporter transmembrane domain-containing protein</fullName>
    </recommendedName>
</protein>
<evidence type="ECO:0008006" key="4">
    <source>
        <dbReference type="Google" id="ProtNLM"/>
    </source>
</evidence>
<keyword evidence="1" id="KW-1133">Transmembrane helix</keyword>
<sequence>MSALFVSGFTLYFPAMMWFLLIKDDGKWNATRWNMVLSVVNGFVFLLGMLILVCGTYASVKDIVDQYKSGLVRGVFSLGSKSLRAWSPRPFSLVLTNGHHFKMSKL</sequence>
<keyword evidence="1" id="KW-0812">Transmembrane</keyword>
<keyword evidence="1" id="KW-0472">Membrane</keyword>
<dbReference type="EMBL" id="CCFA01001412">
    <property type="protein sequence ID" value="CDW97236.1"/>
    <property type="molecule type" value="Genomic_DNA"/>
</dbReference>
<evidence type="ECO:0000313" key="3">
    <source>
        <dbReference type="Proteomes" id="UP000242770"/>
    </source>
</evidence>
<reference evidence="3" key="1">
    <citation type="submission" date="2014-06" db="EMBL/GenBank/DDBJ databases">
        <authorList>
            <person name="Berkman P.J."/>
        </authorList>
    </citation>
    <scope>NUCLEOTIDE SEQUENCE [LARGE SCALE GENOMIC DNA]</scope>
</reference>
<dbReference type="AlphaFoldDB" id="A0A0F7S4E1"/>
<gene>
    <name evidence="2" type="primary">SSCI26420.1</name>
</gene>
<feature type="transmembrane region" description="Helical" evidence="1">
    <location>
        <begin position="6"/>
        <end position="22"/>
    </location>
</feature>
<accession>A0A0F7S4E1</accession>
<dbReference type="Proteomes" id="UP000242770">
    <property type="component" value="Unassembled WGS sequence"/>
</dbReference>
<dbReference type="STRING" id="49012.A0A0F7S4E1"/>